<organism evidence="2 3">
    <name type="scientific">Aquisphaera giovannonii</name>
    <dbReference type="NCBI Taxonomy" id="406548"/>
    <lineage>
        <taxon>Bacteria</taxon>
        <taxon>Pseudomonadati</taxon>
        <taxon>Planctomycetota</taxon>
        <taxon>Planctomycetia</taxon>
        <taxon>Isosphaerales</taxon>
        <taxon>Isosphaeraceae</taxon>
        <taxon>Aquisphaera</taxon>
    </lineage>
</organism>
<dbReference type="GO" id="GO:0004803">
    <property type="term" value="F:transposase activity"/>
    <property type="evidence" value="ECO:0007669"/>
    <property type="project" value="InterPro"/>
</dbReference>
<dbReference type="EMBL" id="CP042997">
    <property type="protein sequence ID" value="QEH35282.1"/>
    <property type="molecule type" value="Genomic_DNA"/>
</dbReference>
<name>A0A5B9W3W5_9BACT</name>
<dbReference type="SUPFAM" id="SSF143422">
    <property type="entry name" value="Transposase IS200-like"/>
    <property type="match status" value="1"/>
</dbReference>
<dbReference type="InterPro" id="IPR036515">
    <property type="entry name" value="Transposase_17_sf"/>
</dbReference>
<dbReference type="GO" id="GO:0043565">
    <property type="term" value="F:sequence-specific DNA binding"/>
    <property type="evidence" value="ECO:0007669"/>
    <property type="project" value="TreeGrafter"/>
</dbReference>
<dbReference type="PANTHER" id="PTHR36966:SF1">
    <property type="entry name" value="REP-ASSOCIATED TYROSINE TRANSPOSASE"/>
    <property type="match status" value="1"/>
</dbReference>
<dbReference type="KEGG" id="agv:OJF2_38300"/>
<dbReference type="Gene3D" id="3.30.70.1290">
    <property type="entry name" value="Transposase IS200-like"/>
    <property type="match status" value="1"/>
</dbReference>
<reference evidence="2 3" key="1">
    <citation type="submission" date="2019-08" db="EMBL/GenBank/DDBJ databases">
        <title>Deep-cultivation of Planctomycetes and their phenomic and genomic characterization uncovers novel biology.</title>
        <authorList>
            <person name="Wiegand S."/>
            <person name="Jogler M."/>
            <person name="Boedeker C."/>
            <person name="Pinto D."/>
            <person name="Vollmers J."/>
            <person name="Rivas-Marin E."/>
            <person name="Kohn T."/>
            <person name="Peeters S.H."/>
            <person name="Heuer A."/>
            <person name="Rast P."/>
            <person name="Oberbeckmann S."/>
            <person name="Bunk B."/>
            <person name="Jeske O."/>
            <person name="Meyerdierks A."/>
            <person name="Storesund J.E."/>
            <person name="Kallscheuer N."/>
            <person name="Luecker S."/>
            <person name="Lage O.M."/>
            <person name="Pohl T."/>
            <person name="Merkel B.J."/>
            <person name="Hornburger P."/>
            <person name="Mueller R.-W."/>
            <person name="Bruemmer F."/>
            <person name="Labrenz M."/>
            <person name="Spormann A.M."/>
            <person name="Op den Camp H."/>
            <person name="Overmann J."/>
            <person name="Amann R."/>
            <person name="Jetten M.S.M."/>
            <person name="Mascher T."/>
            <person name="Medema M.H."/>
            <person name="Devos D.P."/>
            <person name="Kaster A.-K."/>
            <person name="Ovreas L."/>
            <person name="Rohde M."/>
            <person name="Galperin M.Y."/>
            <person name="Jogler C."/>
        </authorList>
    </citation>
    <scope>NUCLEOTIDE SEQUENCE [LARGE SCALE GENOMIC DNA]</scope>
    <source>
        <strain evidence="2 3">OJF2</strain>
    </source>
</reference>
<sequence>MRRRPHSRDLRKGRVSAPWETYFISKCTEHRRPLLARAVAAEVVIDSLAYFRTRESIKLLAFVVLPEHFHVLFTLLPGPSLSEILRRSNSYTANRIRDLLALDGTVWQDDGFHDHRCRDDDEALAYAEYLEYNPVRRGLVTAPEDWPFSSAHPSRRHLLDWDWWWGWRTRD</sequence>
<feature type="domain" description="Transposase IS200-like" evidence="1">
    <location>
        <begin position="18"/>
        <end position="133"/>
    </location>
</feature>
<dbReference type="PANTHER" id="PTHR36966">
    <property type="entry name" value="REP-ASSOCIATED TYROSINE TRANSPOSASE"/>
    <property type="match status" value="1"/>
</dbReference>
<evidence type="ECO:0000313" key="3">
    <source>
        <dbReference type="Proteomes" id="UP000324233"/>
    </source>
</evidence>
<dbReference type="OrthoDB" id="9794403at2"/>
<dbReference type="RefSeq" id="WP_148595104.1">
    <property type="nucleotide sequence ID" value="NZ_CP042997.1"/>
</dbReference>
<protein>
    <submittedName>
        <fullName evidence="2">Transposase IS200 like protein</fullName>
    </submittedName>
</protein>
<dbReference type="Proteomes" id="UP000324233">
    <property type="component" value="Chromosome"/>
</dbReference>
<dbReference type="InterPro" id="IPR002686">
    <property type="entry name" value="Transposase_17"/>
</dbReference>
<evidence type="ECO:0000259" key="1">
    <source>
        <dbReference type="SMART" id="SM01321"/>
    </source>
</evidence>
<dbReference type="Pfam" id="PF01797">
    <property type="entry name" value="Y1_Tnp"/>
    <property type="match status" value="1"/>
</dbReference>
<gene>
    <name evidence="2" type="ORF">OJF2_38300</name>
</gene>
<proteinExistence type="predicted"/>
<dbReference type="GO" id="GO:0006313">
    <property type="term" value="P:DNA transposition"/>
    <property type="evidence" value="ECO:0007669"/>
    <property type="project" value="InterPro"/>
</dbReference>
<dbReference type="NCBIfam" id="NF047646">
    <property type="entry name" value="REP_Tyr_transpos"/>
    <property type="match status" value="1"/>
</dbReference>
<dbReference type="AlphaFoldDB" id="A0A5B9W3W5"/>
<keyword evidence="3" id="KW-1185">Reference proteome</keyword>
<dbReference type="SMART" id="SM01321">
    <property type="entry name" value="Y1_Tnp"/>
    <property type="match status" value="1"/>
</dbReference>
<dbReference type="InterPro" id="IPR052715">
    <property type="entry name" value="RAYT_transposase"/>
</dbReference>
<accession>A0A5B9W3W5</accession>
<evidence type="ECO:0000313" key="2">
    <source>
        <dbReference type="EMBL" id="QEH35282.1"/>
    </source>
</evidence>